<dbReference type="InterPro" id="IPR002539">
    <property type="entry name" value="MaoC-like_dom"/>
</dbReference>
<organism evidence="2 3">
    <name type="scientific">Marinobacter salinisoli</name>
    <dbReference type="NCBI Taxonomy" id="2769486"/>
    <lineage>
        <taxon>Bacteria</taxon>
        <taxon>Pseudomonadati</taxon>
        <taxon>Pseudomonadota</taxon>
        <taxon>Gammaproteobacteria</taxon>
        <taxon>Pseudomonadales</taxon>
        <taxon>Marinobacteraceae</taxon>
        <taxon>Marinobacter</taxon>
    </lineage>
</organism>
<evidence type="ECO:0000313" key="3">
    <source>
        <dbReference type="Proteomes" id="UP000663555"/>
    </source>
</evidence>
<gene>
    <name evidence="2" type="ORF">LPB19_09085</name>
</gene>
<dbReference type="Pfam" id="PF01575">
    <property type="entry name" value="MaoC_dehydratas"/>
    <property type="match status" value="1"/>
</dbReference>
<dbReference type="PANTHER" id="PTHR43841:SF1">
    <property type="entry name" value="3-HYDROXYACYL-THIOESTER DEHYDRATASE X"/>
    <property type="match status" value="1"/>
</dbReference>
<protein>
    <recommendedName>
        <fullName evidence="1">MaoC-like domain-containing protein</fullName>
    </recommendedName>
</protein>
<keyword evidence="3" id="KW-1185">Reference proteome</keyword>
<dbReference type="SUPFAM" id="SSF54637">
    <property type="entry name" value="Thioesterase/thiol ester dehydrase-isomerase"/>
    <property type="match status" value="1"/>
</dbReference>
<proteinExistence type="predicted"/>
<dbReference type="PANTHER" id="PTHR43841">
    <property type="entry name" value="3-HYDROXYACYL-THIOESTER DEHYDRATASE HTDX-RELATED"/>
    <property type="match status" value="1"/>
</dbReference>
<dbReference type="Gene3D" id="3.10.129.10">
    <property type="entry name" value="Hotdog Thioesterase"/>
    <property type="match status" value="1"/>
</dbReference>
<sequence>MPDTRTYQFTSPGLLPLYTRALRPGRSAPSSDIQLPRLSASLVGARSAGYNLTRYARVCGFAPSLNLPITWPHVMAFPLQMKVLTEKEFPLPLLGLVHLRNSITQHRAIGTGEPLDLRVCLGEQSRTSRGIEFELLTEAIACGDKVWEECSTLLFRIANQDSRKASSTRHPPEMPDYPHQQTINAPADTGRQYARVSSDSNPIHLYAMTAKAFGFPRAIAHGMWSKARVLATLQSQEGWKEGPVRVNCHFKKPLFLPGQAQLQWQAGPSEWPFQLVNEKGDAPHLSGSIEWLQA</sequence>
<dbReference type="EMBL" id="CP071247">
    <property type="protein sequence ID" value="QSP93388.1"/>
    <property type="molecule type" value="Genomic_DNA"/>
</dbReference>
<evidence type="ECO:0000313" key="2">
    <source>
        <dbReference type="EMBL" id="QSP93388.1"/>
    </source>
</evidence>
<dbReference type="RefSeq" id="WP_206642613.1">
    <property type="nucleotide sequence ID" value="NZ_CP071247.1"/>
</dbReference>
<feature type="domain" description="MaoC-like" evidence="1">
    <location>
        <begin position="177"/>
        <end position="256"/>
    </location>
</feature>
<evidence type="ECO:0000259" key="1">
    <source>
        <dbReference type="Pfam" id="PF01575"/>
    </source>
</evidence>
<name>A0ABX7MML4_9GAMM</name>
<reference evidence="2 3" key="1">
    <citation type="submission" date="2021-03" db="EMBL/GenBank/DDBJ databases">
        <title>Genome sequencing of Marinobacter sp. LPB0319.</title>
        <authorList>
            <person name="Kim J."/>
        </authorList>
    </citation>
    <scope>NUCLEOTIDE SEQUENCE [LARGE SCALE GENOMIC DNA]</scope>
    <source>
        <strain evidence="2 3">LPB0319</strain>
    </source>
</reference>
<dbReference type="InterPro" id="IPR029069">
    <property type="entry name" value="HotDog_dom_sf"/>
</dbReference>
<dbReference type="Proteomes" id="UP000663555">
    <property type="component" value="Chromosome"/>
</dbReference>
<accession>A0ABX7MML4</accession>